<organism evidence="2 3">
    <name type="scientific">Streptomyces ipomoeae 91-03</name>
    <dbReference type="NCBI Taxonomy" id="698759"/>
    <lineage>
        <taxon>Bacteria</taxon>
        <taxon>Bacillati</taxon>
        <taxon>Actinomycetota</taxon>
        <taxon>Actinomycetes</taxon>
        <taxon>Kitasatosporales</taxon>
        <taxon>Streptomycetaceae</taxon>
        <taxon>Streptomyces</taxon>
    </lineage>
</organism>
<protein>
    <submittedName>
        <fullName evidence="2">Uncharacterized protein</fullName>
    </submittedName>
</protein>
<reference evidence="2 3" key="1">
    <citation type="submission" date="2012-11" db="EMBL/GenBank/DDBJ databases">
        <authorList>
            <person name="Huguet-Tapia J.C."/>
            <person name="Durkin A.S."/>
            <person name="Pettis G.S."/>
            <person name="Badger J.H."/>
        </authorList>
    </citation>
    <scope>NUCLEOTIDE SEQUENCE [LARGE SCALE GENOMIC DNA]</scope>
    <source>
        <strain evidence="2 3">91-03</strain>
    </source>
</reference>
<dbReference type="Proteomes" id="UP000010411">
    <property type="component" value="Unassembled WGS sequence"/>
</dbReference>
<dbReference type="AlphaFoldDB" id="L1KJC0"/>
<gene>
    <name evidence="2" type="ORF">STRIP9103_00979</name>
</gene>
<evidence type="ECO:0000313" key="2">
    <source>
        <dbReference type="EMBL" id="EKX60483.1"/>
    </source>
</evidence>
<feature type="region of interest" description="Disordered" evidence="1">
    <location>
        <begin position="47"/>
        <end position="77"/>
    </location>
</feature>
<sequence length="77" mass="8429">MDDGRPTSAGPAGSRMNAAERGLRLGFPAAFPLAHIDRVMAHRRTWATSTPCRRRASRAAWTRSRGAPSSQHSWGKD</sequence>
<proteinExistence type="predicted"/>
<feature type="compositionally biased region" description="Low complexity" evidence="1">
    <location>
        <begin position="58"/>
        <end position="67"/>
    </location>
</feature>
<accession>L1KJC0</accession>
<keyword evidence="3" id="KW-1185">Reference proteome</keyword>
<evidence type="ECO:0000313" key="3">
    <source>
        <dbReference type="Proteomes" id="UP000010411"/>
    </source>
</evidence>
<feature type="compositionally biased region" description="Polar residues" evidence="1">
    <location>
        <begin position="68"/>
        <end position="77"/>
    </location>
</feature>
<dbReference type="EMBL" id="AEJC01000649">
    <property type="protein sequence ID" value="EKX60483.1"/>
    <property type="molecule type" value="Genomic_DNA"/>
</dbReference>
<comment type="caution">
    <text evidence="2">The sequence shown here is derived from an EMBL/GenBank/DDBJ whole genome shotgun (WGS) entry which is preliminary data.</text>
</comment>
<name>L1KJC0_9ACTN</name>
<evidence type="ECO:0000256" key="1">
    <source>
        <dbReference type="SAM" id="MobiDB-lite"/>
    </source>
</evidence>